<proteinExistence type="predicted"/>
<name>A0A0F9H6G7_9ZZZZ</name>
<dbReference type="AlphaFoldDB" id="A0A0F9H6G7"/>
<comment type="caution">
    <text evidence="1">The sequence shown here is derived from an EMBL/GenBank/DDBJ whole genome shotgun (WGS) entry which is preliminary data.</text>
</comment>
<gene>
    <name evidence="1" type="ORF">LCGC14_1741570</name>
</gene>
<sequence length="34" mass="3686">MKKLIVLSLFFVALGVNAQIPVIQWQNTIGGSVT</sequence>
<organism evidence="1">
    <name type="scientific">marine sediment metagenome</name>
    <dbReference type="NCBI Taxonomy" id="412755"/>
    <lineage>
        <taxon>unclassified sequences</taxon>
        <taxon>metagenomes</taxon>
        <taxon>ecological metagenomes</taxon>
    </lineage>
</organism>
<protein>
    <submittedName>
        <fullName evidence="1">Uncharacterized protein</fullName>
    </submittedName>
</protein>
<accession>A0A0F9H6G7</accession>
<reference evidence="1" key="1">
    <citation type="journal article" date="2015" name="Nature">
        <title>Complex archaea that bridge the gap between prokaryotes and eukaryotes.</title>
        <authorList>
            <person name="Spang A."/>
            <person name="Saw J.H."/>
            <person name="Jorgensen S.L."/>
            <person name="Zaremba-Niedzwiedzka K."/>
            <person name="Martijn J."/>
            <person name="Lind A.E."/>
            <person name="van Eijk R."/>
            <person name="Schleper C."/>
            <person name="Guy L."/>
            <person name="Ettema T.J."/>
        </authorList>
    </citation>
    <scope>NUCLEOTIDE SEQUENCE</scope>
</reference>
<dbReference type="EMBL" id="LAZR01015938">
    <property type="protein sequence ID" value="KKM06674.1"/>
    <property type="molecule type" value="Genomic_DNA"/>
</dbReference>
<feature type="non-terminal residue" evidence="1">
    <location>
        <position position="34"/>
    </location>
</feature>
<evidence type="ECO:0000313" key="1">
    <source>
        <dbReference type="EMBL" id="KKM06674.1"/>
    </source>
</evidence>